<gene>
    <name evidence="1" type="ORF">MTX78_24295</name>
</gene>
<dbReference type="EMBL" id="CP094672">
    <property type="protein sequence ID" value="UOG77469.1"/>
    <property type="molecule type" value="Genomic_DNA"/>
</dbReference>
<evidence type="ECO:0000313" key="1">
    <source>
        <dbReference type="EMBL" id="UOG77469.1"/>
    </source>
</evidence>
<geneLocation type="plasmid" evidence="1 2">
    <name>unnamed3</name>
</geneLocation>
<accession>A0ABY4D607</accession>
<dbReference type="Proteomes" id="UP000831113">
    <property type="component" value="Plasmid unnamed3"/>
</dbReference>
<dbReference type="RefSeq" id="WP_243803287.1">
    <property type="nucleotide sequence ID" value="NZ_CP094672.1"/>
</dbReference>
<proteinExistence type="predicted"/>
<organism evidence="1 2">
    <name type="scientific">Hymenobacter tibetensis</name>
    <dbReference type="NCBI Taxonomy" id="497967"/>
    <lineage>
        <taxon>Bacteria</taxon>
        <taxon>Pseudomonadati</taxon>
        <taxon>Bacteroidota</taxon>
        <taxon>Cytophagia</taxon>
        <taxon>Cytophagales</taxon>
        <taxon>Hymenobacteraceae</taxon>
        <taxon>Hymenobacter</taxon>
    </lineage>
</organism>
<keyword evidence="2" id="KW-1185">Reference proteome</keyword>
<keyword evidence="1" id="KW-0614">Plasmid</keyword>
<name>A0ABY4D607_9BACT</name>
<sequence length="50" mass="5475">MPYHLCMFGTANFTLNQLLPIEPALLTNGPVGSVFPLGVKFRRVSIPSKT</sequence>
<reference evidence="1 2" key="1">
    <citation type="submission" date="2022-03" db="EMBL/GenBank/DDBJ databases">
        <title>Hymenobactersp. isolated from the air.</title>
        <authorList>
            <person name="Won M."/>
            <person name="Kwon S.-W."/>
        </authorList>
    </citation>
    <scope>NUCLEOTIDE SEQUENCE [LARGE SCALE GENOMIC DNA]</scope>
    <source>
        <strain evidence="1 2">KACC 21982</strain>
        <plasmid evidence="1 2">unnamed3</plasmid>
    </source>
</reference>
<evidence type="ECO:0000313" key="2">
    <source>
        <dbReference type="Proteomes" id="UP000831113"/>
    </source>
</evidence>
<protein>
    <submittedName>
        <fullName evidence="1">Uncharacterized protein</fullName>
    </submittedName>
</protein>